<dbReference type="AlphaFoldDB" id="A0A7W6H7Q7"/>
<keyword evidence="2" id="KW-1185">Reference proteome</keyword>
<accession>A0A7W6H7Q7</accession>
<dbReference type="RefSeq" id="WP_183201565.1">
    <property type="nucleotide sequence ID" value="NZ_JACIEK010000014.1"/>
</dbReference>
<name>A0A7W6H7Q7_9HYPH</name>
<dbReference type="Proteomes" id="UP000542776">
    <property type="component" value="Unassembled WGS sequence"/>
</dbReference>
<gene>
    <name evidence="1" type="ORF">GGR04_003926</name>
</gene>
<sequence>MKILRFPLPPADRALRAGAAWIETGLPAARGSAGFGLAGLDPRGAHGFGQGLSDAEEEVRRLLWALTVLQRPSLERLVAHHPTARDVLAAFRSTVPFGADERHV</sequence>
<comment type="caution">
    <text evidence="1">The sequence shown here is derived from an EMBL/GenBank/DDBJ whole genome shotgun (WGS) entry which is preliminary data.</text>
</comment>
<organism evidence="1 2">
    <name type="scientific">Aureimonas pseudogalii</name>
    <dbReference type="NCBI Taxonomy" id="1744844"/>
    <lineage>
        <taxon>Bacteria</taxon>
        <taxon>Pseudomonadati</taxon>
        <taxon>Pseudomonadota</taxon>
        <taxon>Alphaproteobacteria</taxon>
        <taxon>Hyphomicrobiales</taxon>
        <taxon>Aurantimonadaceae</taxon>
        <taxon>Aureimonas</taxon>
    </lineage>
</organism>
<dbReference type="EMBL" id="JACIEK010000014">
    <property type="protein sequence ID" value="MBB4000052.1"/>
    <property type="molecule type" value="Genomic_DNA"/>
</dbReference>
<reference evidence="1 2" key="1">
    <citation type="submission" date="2020-08" db="EMBL/GenBank/DDBJ databases">
        <title>Genomic Encyclopedia of Type Strains, Phase IV (KMG-IV): sequencing the most valuable type-strain genomes for metagenomic binning, comparative biology and taxonomic classification.</title>
        <authorList>
            <person name="Goeker M."/>
        </authorList>
    </citation>
    <scope>NUCLEOTIDE SEQUENCE [LARGE SCALE GENOMIC DNA]</scope>
    <source>
        <strain evidence="1 2">DSM 102238</strain>
    </source>
</reference>
<proteinExistence type="predicted"/>
<protein>
    <submittedName>
        <fullName evidence="1">Uncharacterized protein</fullName>
    </submittedName>
</protein>
<evidence type="ECO:0000313" key="1">
    <source>
        <dbReference type="EMBL" id="MBB4000052.1"/>
    </source>
</evidence>
<evidence type="ECO:0000313" key="2">
    <source>
        <dbReference type="Proteomes" id="UP000542776"/>
    </source>
</evidence>